<dbReference type="GO" id="GO:0051213">
    <property type="term" value="F:dioxygenase activity"/>
    <property type="evidence" value="ECO:0007669"/>
    <property type="project" value="UniProtKB-KW"/>
</dbReference>
<comment type="caution">
    <text evidence="5">The sequence shown here is derived from an EMBL/GenBank/DDBJ whole genome shotgun (WGS) entry which is preliminary data.</text>
</comment>
<dbReference type="RefSeq" id="WP_190422055.1">
    <property type="nucleotide sequence ID" value="NZ_JAMPKK010000004.1"/>
</dbReference>
<keyword evidence="5" id="KW-0223">Dioxygenase</keyword>
<sequence length="348" mass="40456">MKKIDSQIPFNKRSITRKPFNLSQNELIETEDLLPGKSIPLLVKPAVPGVNLLEWATSNQETVKTLLLNYRALLFRNFNINSTDLFNQFIKTTSTGELLEYRDRSSPRHEISGKIYTSTDYPAEESIFLHNEGTYWLTWPLKIYFGCLIAPQQGGETPIADCRNIFQRINPKIRERFIEKKVLYVRNYNDGFGLSWQTVFQTEDKTVVEEYCRRNGIEFEWKSGDRLRTRQVRQAVAKHPRTGENIWFNHATFFHVSTLEPTMRETLLAEFKEEDLPNNTYYGDGSPIEISVLDELREAYLQERVIFPWQEGDVLMLDNMSVAHSRTPFVGSRKVVVGMAEPFTNPEI</sequence>
<accession>A0ABV0JJR0</accession>
<evidence type="ECO:0000256" key="1">
    <source>
        <dbReference type="ARBA" id="ARBA00001954"/>
    </source>
</evidence>
<dbReference type="PANTHER" id="PTHR10696">
    <property type="entry name" value="GAMMA-BUTYROBETAINE HYDROXYLASE-RELATED"/>
    <property type="match status" value="1"/>
</dbReference>
<proteinExistence type="predicted"/>
<dbReference type="InterPro" id="IPR003819">
    <property type="entry name" value="TauD/TfdA-like"/>
</dbReference>
<dbReference type="InterPro" id="IPR050411">
    <property type="entry name" value="AlphaKG_dependent_hydroxylases"/>
</dbReference>
<dbReference type="Gene3D" id="3.60.130.10">
    <property type="entry name" value="Clavaminate synthase-like"/>
    <property type="match status" value="1"/>
</dbReference>
<name>A0ABV0JJR0_9CYAN</name>
<comment type="cofactor">
    <cofactor evidence="1">
        <name>Fe(2+)</name>
        <dbReference type="ChEBI" id="CHEBI:29033"/>
    </cofactor>
</comment>
<dbReference type="InterPro" id="IPR042098">
    <property type="entry name" value="TauD-like_sf"/>
</dbReference>
<gene>
    <name evidence="5" type="ORF">NDI37_03320</name>
</gene>
<evidence type="ECO:0000256" key="2">
    <source>
        <dbReference type="ARBA" id="ARBA00023002"/>
    </source>
</evidence>
<protein>
    <submittedName>
        <fullName evidence="5">TauD/TfdA family dioxygenase</fullName>
    </submittedName>
</protein>
<evidence type="ECO:0000313" key="5">
    <source>
        <dbReference type="EMBL" id="MEP0863495.1"/>
    </source>
</evidence>
<dbReference type="SUPFAM" id="SSF51197">
    <property type="entry name" value="Clavaminate synthase-like"/>
    <property type="match status" value="1"/>
</dbReference>
<dbReference type="Pfam" id="PF02668">
    <property type="entry name" value="TauD"/>
    <property type="match status" value="1"/>
</dbReference>
<keyword evidence="2" id="KW-0560">Oxidoreductase</keyword>
<keyword evidence="6" id="KW-1185">Reference proteome</keyword>
<dbReference type="EMBL" id="JAMPKK010000004">
    <property type="protein sequence ID" value="MEP0863495.1"/>
    <property type="molecule type" value="Genomic_DNA"/>
</dbReference>
<evidence type="ECO:0000256" key="3">
    <source>
        <dbReference type="ARBA" id="ARBA00023194"/>
    </source>
</evidence>
<evidence type="ECO:0000259" key="4">
    <source>
        <dbReference type="Pfam" id="PF02668"/>
    </source>
</evidence>
<evidence type="ECO:0000313" key="6">
    <source>
        <dbReference type="Proteomes" id="UP001442494"/>
    </source>
</evidence>
<keyword evidence="3" id="KW-0045">Antibiotic biosynthesis</keyword>
<dbReference type="PANTHER" id="PTHR10696:SF56">
    <property type="entry name" value="TAUD_TFDA-LIKE DOMAIN-CONTAINING PROTEIN"/>
    <property type="match status" value="1"/>
</dbReference>
<dbReference type="Proteomes" id="UP001442494">
    <property type="component" value="Unassembled WGS sequence"/>
</dbReference>
<reference evidence="5 6" key="1">
    <citation type="submission" date="2022-04" db="EMBL/GenBank/DDBJ databases">
        <title>Positive selection, recombination, and allopatry shape intraspecific diversity of widespread and dominant cyanobacteria.</title>
        <authorList>
            <person name="Wei J."/>
            <person name="Shu W."/>
            <person name="Hu C."/>
        </authorList>
    </citation>
    <scope>NUCLEOTIDE SEQUENCE [LARGE SCALE GENOMIC DNA]</scope>
    <source>
        <strain evidence="5 6">GB2-A5</strain>
    </source>
</reference>
<feature type="domain" description="TauD/TfdA-like" evidence="4">
    <location>
        <begin position="48"/>
        <end position="336"/>
    </location>
</feature>
<organism evidence="5 6">
    <name type="scientific">Funiculus sociatus GB2-A5</name>
    <dbReference type="NCBI Taxonomy" id="2933946"/>
    <lineage>
        <taxon>Bacteria</taxon>
        <taxon>Bacillati</taxon>
        <taxon>Cyanobacteriota</taxon>
        <taxon>Cyanophyceae</taxon>
        <taxon>Coleofasciculales</taxon>
        <taxon>Coleofasciculaceae</taxon>
        <taxon>Funiculus</taxon>
    </lineage>
</organism>